<evidence type="ECO:0000313" key="2">
    <source>
        <dbReference type="EMBL" id="RVW38874.1"/>
    </source>
</evidence>
<dbReference type="Pfam" id="PF07172">
    <property type="entry name" value="GRP"/>
    <property type="match status" value="1"/>
</dbReference>
<dbReference type="InterPro" id="IPR010800">
    <property type="entry name" value="GRP"/>
</dbReference>
<evidence type="ECO:0000313" key="3">
    <source>
        <dbReference type="Proteomes" id="UP000288805"/>
    </source>
</evidence>
<feature type="compositionally biased region" description="Basic and acidic residues" evidence="1">
    <location>
        <begin position="32"/>
        <end position="41"/>
    </location>
</feature>
<dbReference type="PANTHER" id="PTHR37389">
    <property type="entry name" value="NODULIN-24"/>
    <property type="match status" value="1"/>
</dbReference>
<sequence>MNSKAFTFLSLLFAVVLLTSFMVSAETSLDEKNVEAADEKANQAADAGTQDGGGGHGGGTHGNERGTNFLSCTRGCCAWGGGARTFCVKCCSNPEEAHDNTKNEPHA</sequence>
<reference evidence="2 3" key="1">
    <citation type="journal article" date="2018" name="PLoS Genet.">
        <title>Population sequencing reveals clonal diversity and ancestral inbreeding in the grapevine cultivar Chardonnay.</title>
        <authorList>
            <person name="Roach M.J."/>
            <person name="Johnson D.L."/>
            <person name="Bohlmann J."/>
            <person name="van Vuuren H.J."/>
            <person name="Jones S.J."/>
            <person name="Pretorius I.S."/>
            <person name="Schmidt S.A."/>
            <person name="Borneman A.R."/>
        </authorList>
    </citation>
    <scope>NUCLEOTIDE SEQUENCE [LARGE SCALE GENOMIC DNA]</scope>
    <source>
        <strain evidence="3">cv. Chardonnay</strain>
        <tissue evidence="2">Leaf</tissue>
    </source>
</reference>
<dbReference type="EMBL" id="QGNW01001499">
    <property type="protein sequence ID" value="RVW38874.1"/>
    <property type="molecule type" value="Genomic_DNA"/>
</dbReference>
<dbReference type="PANTHER" id="PTHR37389:SF40">
    <property type="entry name" value="NODULIN-24"/>
    <property type="match status" value="1"/>
</dbReference>
<feature type="compositionally biased region" description="Gly residues" evidence="1">
    <location>
        <begin position="50"/>
        <end position="61"/>
    </location>
</feature>
<accession>A0A438DTS4</accession>
<feature type="region of interest" description="Disordered" evidence="1">
    <location>
        <begin position="32"/>
        <end position="67"/>
    </location>
</feature>
<evidence type="ECO:0000256" key="1">
    <source>
        <dbReference type="SAM" id="MobiDB-lite"/>
    </source>
</evidence>
<dbReference type="AlphaFoldDB" id="A0A438DTS4"/>
<gene>
    <name evidence="2" type="ORF">CK203_073539</name>
</gene>
<proteinExistence type="predicted"/>
<protein>
    <submittedName>
        <fullName evidence="2">Uncharacterized protein</fullName>
    </submittedName>
</protein>
<name>A0A438DTS4_VITVI</name>
<organism evidence="2 3">
    <name type="scientific">Vitis vinifera</name>
    <name type="common">Grape</name>
    <dbReference type="NCBI Taxonomy" id="29760"/>
    <lineage>
        <taxon>Eukaryota</taxon>
        <taxon>Viridiplantae</taxon>
        <taxon>Streptophyta</taxon>
        <taxon>Embryophyta</taxon>
        <taxon>Tracheophyta</taxon>
        <taxon>Spermatophyta</taxon>
        <taxon>Magnoliopsida</taxon>
        <taxon>eudicotyledons</taxon>
        <taxon>Gunneridae</taxon>
        <taxon>Pentapetalae</taxon>
        <taxon>rosids</taxon>
        <taxon>Vitales</taxon>
        <taxon>Vitaceae</taxon>
        <taxon>Viteae</taxon>
        <taxon>Vitis</taxon>
    </lineage>
</organism>
<comment type="caution">
    <text evidence="2">The sequence shown here is derived from an EMBL/GenBank/DDBJ whole genome shotgun (WGS) entry which is preliminary data.</text>
</comment>
<dbReference type="Proteomes" id="UP000288805">
    <property type="component" value="Unassembled WGS sequence"/>
</dbReference>